<gene>
    <name evidence="14" type="ORF">M0R45_033449</name>
</gene>
<feature type="region of interest" description="Disordered" evidence="11">
    <location>
        <begin position="172"/>
        <end position="198"/>
    </location>
</feature>
<evidence type="ECO:0000256" key="3">
    <source>
        <dbReference type="ARBA" id="ARBA00022475"/>
    </source>
</evidence>
<dbReference type="GO" id="GO:0005524">
    <property type="term" value="F:ATP binding"/>
    <property type="evidence" value="ECO:0007669"/>
    <property type="project" value="UniProtKB-UniRule"/>
</dbReference>
<keyword evidence="8" id="KW-0611">Plant defense</keyword>
<keyword evidence="3" id="KW-1003">Cell membrane</keyword>
<evidence type="ECO:0000256" key="7">
    <source>
        <dbReference type="ARBA" id="ARBA00022777"/>
    </source>
</evidence>
<reference evidence="14 15" key="1">
    <citation type="journal article" date="2023" name="G3 (Bethesda)">
        <title>A chromosome-length genome assembly and annotation of blackberry (Rubus argutus, cv. 'Hillquist').</title>
        <authorList>
            <person name="Bruna T."/>
            <person name="Aryal R."/>
            <person name="Dudchenko O."/>
            <person name="Sargent D.J."/>
            <person name="Mead D."/>
            <person name="Buti M."/>
            <person name="Cavallini A."/>
            <person name="Hytonen T."/>
            <person name="Andres J."/>
            <person name="Pham M."/>
            <person name="Weisz D."/>
            <person name="Mascagni F."/>
            <person name="Usai G."/>
            <person name="Natali L."/>
            <person name="Bassil N."/>
            <person name="Fernandez G.E."/>
            <person name="Lomsadze A."/>
            <person name="Armour M."/>
            <person name="Olukolu B."/>
            <person name="Poorten T."/>
            <person name="Britton C."/>
            <person name="Davik J."/>
            <person name="Ashrafi H."/>
            <person name="Aiden E.L."/>
            <person name="Borodovsky M."/>
            <person name="Worthington M."/>
        </authorList>
    </citation>
    <scope>NUCLEOTIDE SEQUENCE [LARGE SCALE GENOMIC DNA]</scope>
    <source>
        <strain evidence="14">PI 553951</strain>
    </source>
</reference>
<protein>
    <recommendedName>
        <fullName evidence="2">non-specific serine/threonine protein kinase</fullName>
        <ecNumber evidence="2">2.7.11.1</ecNumber>
    </recommendedName>
</protein>
<dbReference type="InterPro" id="IPR001245">
    <property type="entry name" value="Ser-Thr/Tyr_kinase_cat_dom"/>
</dbReference>
<dbReference type="InterPro" id="IPR050823">
    <property type="entry name" value="Plant_Ser_Thr_Prot_Kinase"/>
</dbReference>
<comment type="subcellular location">
    <subcellularLocation>
        <location evidence="1">Cell membrane</location>
    </subcellularLocation>
</comment>
<evidence type="ECO:0000256" key="11">
    <source>
        <dbReference type="SAM" id="MobiDB-lite"/>
    </source>
</evidence>
<keyword evidence="15" id="KW-1185">Reference proteome</keyword>
<comment type="caution">
    <text evidence="14">The sequence shown here is derived from an EMBL/GenBank/DDBJ whole genome shotgun (WGS) entry which is preliminary data.</text>
</comment>
<feature type="compositionally biased region" description="Low complexity" evidence="11">
    <location>
        <begin position="176"/>
        <end position="191"/>
    </location>
</feature>
<accession>A0AAW1WN92</accession>
<feature type="binding site" evidence="10">
    <location>
        <position position="467"/>
    </location>
    <ligand>
        <name>ATP</name>
        <dbReference type="ChEBI" id="CHEBI:30616"/>
    </ligand>
</feature>
<keyword evidence="6 10" id="KW-0547">Nucleotide-binding</keyword>
<evidence type="ECO:0000259" key="13">
    <source>
        <dbReference type="PROSITE" id="PS51153"/>
    </source>
</evidence>
<dbReference type="InterPro" id="IPR008808">
    <property type="entry name" value="Powdery_mildew-R_dom"/>
</dbReference>
<dbReference type="PROSITE" id="PS00107">
    <property type="entry name" value="PROTEIN_KINASE_ATP"/>
    <property type="match status" value="1"/>
</dbReference>
<evidence type="ECO:0000313" key="14">
    <source>
        <dbReference type="EMBL" id="KAK9925108.1"/>
    </source>
</evidence>
<evidence type="ECO:0000313" key="15">
    <source>
        <dbReference type="Proteomes" id="UP001457282"/>
    </source>
</evidence>
<proteinExistence type="predicted"/>
<dbReference type="AlphaFoldDB" id="A0AAW1WN92"/>
<dbReference type="GO" id="GO:0006952">
    <property type="term" value="P:defense response"/>
    <property type="evidence" value="ECO:0007669"/>
    <property type="project" value="UniProtKB-KW"/>
</dbReference>
<dbReference type="FunFam" id="1.10.510.10:FF:000258">
    <property type="entry name" value="Probable serine/threonine-protein kinase PBL8"/>
    <property type="match status" value="1"/>
</dbReference>
<dbReference type="InterPro" id="IPR000719">
    <property type="entry name" value="Prot_kinase_dom"/>
</dbReference>
<dbReference type="PROSITE" id="PS50011">
    <property type="entry name" value="PROTEIN_KINASE_DOM"/>
    <property type="match status" value="1"/>
</dbReference>
<feature type="domain" description="RPW8" evidence="13">
    <location>
        <begin position="198"/>
        <end position="349"/>
    </location>
</feature>
<sequence>MALSLALDLIGGPVFEGLSASVSRAMDRDAAFTDLLQHIDHTLKSLKNQAGVIGQIQQYNVELGLSTTEIMRLSTEMDVGKELVDKLSCIKFRLWNFFCCCTSNCAERLRKLNRELGSLFANLQLELIRDIKEILILQRQNHDDFDKMKVTLEKILQKIDDPEVKGLLKNLVEQNSGGSTETPTSTSASGSDTEDEGNGVTQAASFEGLVQEVFRLLINAVEEVKESSMMFKPLLLRLKSTLDCLRPFIEEMVQDNKVLDHAEEELEKVGMQMKIGVNLIRECSTVCRWTSNKKDKYTNQILALDEFLQSQLSILTVKVVRNVKGTSELIRNIKEVVKRIEGSEMVQIQDECQGSCDITEPPIPPVEFQEIKSTNDTSSGQLIATVVSYSTTSNTESNASTSKFEEELKVASRLRKFAFNDLTLATRNFRPDSLLGEGGFGCVFKGWIEENGTAPVKPGTGLTVAVKTLNHDGLQGHKEWLAEVYFLGDLVHPNLIKLIGYCIEDEQRLLVYEFMPRGSLDKHLFRRSLPLPWSIRMKIALGAAKGLAFLHEEAERPVIYRDFRTSHILLDADYNAKLSDFGLAKDGPEGDKTHVSTRVMGTYGYAAPEYVMTGRLTSKSDVYSFGVVLLEMLTGRRSIDKNRPKGEHNLVEWARPHLGERRKFDRLIDPRLEGHFSIKGVQKTTKLAAHCLSRDPKARPLMSEVVEALKPLPNLKDMASSSYYFQTMQADRVGSSPNTRNGVSLKKLASGQPSGGENMVVSNIGL</sequence>
<keyword evidence="4" id="KW-0723">Serine/threonine-protein kinase</keyword>
<dbReference type="SUPFAM" id="SSF56112">
    <property type="entry name" value="Protein kinase-like (PK-like)"/>
    <property type="match status" value="1"/>
</dbReference>
<dbReference type="PROSITE" id="PS51153">
    <property type="entry name" value="RPW8"/>
    <property type="match status" value="1"/>
</dbReference>
<dbReference type="EMBL" id="JBEDUW010000006">
    <property type="protein sequence ID" value="KAK9925108.1"/>
    <property type="molecule type" value="Genomic_DNA"/>
</dbReference>
<feature type="compositionally biased region" description="Polar residues" evidence="11">
    <location>
        <begin position="733"/>
        <end position="742"/>
    </location>
</feature>
<evidence type="ECO:0000259" key="12">
    <source>
        <dbReference type="PROSITE" id="PS50011"/>
    </source>
</evidence>
<evidence type="ECO:0000256" key="9">
    <source>
        <dbReference type="ARBA" id="ARBA00022840"/>
    </source>
</evidence>
<dbReference type="Gene3D" id="3.30.200.20">
    <property type="entry name" value="Phosphorylase Kinase, domain 1"/>
    <property type="match status" value="1"/>
</dbReference>
<feature type="region of interest" description="Disordered" evidence="11">
    <location>
        <begin position="733"/>
        <end position="766"/>
    </location>
</feature>
<evidence type="ECO:0000256" key="5">
    <source>
        <dbReference type="ARBA" id="ARBA00022679"/>
    </source>
</evidence>
<dbReference type="InterPro" id="IPR017441">
    <property type="entry name" value="Protein_kinase_ATP_BS"/>
</dbReference>
<dbReference type="Proteomes" id="UP001457282">
    <property type="component" value="Unassembled WGS sequence"/>
</dbReference>
<dbReference type="FunFam" id="3.30.200.20:FF:000228">
    <property type="entry name" value="Serine/threonine-protein kinase BIK1"/>
    <property type="match status" value="1"/>
</dbReference>
<keyword evidence="5" id="KW-0808">Transferase</keyword>
<name>A0AAW1WN92_RUBAR</name>
<evidence type="ECO:0000256" key="4">
    <source>
        <dbReference type="ARBA" id="ARBA00022527"/>
    </source>
</evidence>
<evidence type="ECO:0000256" key="1">
    <source>
        <dbReference type="ARBA" id="ARBA00004236"/>
    </source>
</evidence>
<evidence type="ECO:0000256" key="8">
    <source>
        <dbReference type="ARBA" id="ARBA00022821"/>
    </source>
</evidence>
<dbReference type="EC" id="2.7.11.1" evidence="2"/>
<dbReference type="Pfam" id="PF07714">
    <property type="entry name" value="PK_Tyr_Ser-Thr"/>
    <property type="match status" value="1"/>
</dbReference>
<evidence type="ECO:0000256" key="6">
    <source>
        <dbReference type="ARBA" id="ARBA00022741"/>
    </source>
</evidence>
<evidence type="ECO:0000256" key="10">
    <source>
        <dbReference type="PROSITE-ProRule" id="PRU10141"/>
    </source>
</evidence>
<keyword evidence="3" id="KW-0472">Membrane</keyword>
<dbReference type="Pfam" id="PF05659">
    <property type="entry name" value="RPW8"/>
    <property type="match status" value="2"/>
</dbReference>
<keyword evidence="7" id="KW-0418">Kinase</keyword>
<dbReference type="Gene3D" id="1.10.510.10">
    <property type="entry name" value="Transferase(Phosphotransferase) domain 1"/>
    <property type="match status" value="1"/>
</dbReference>
<evidence type="ECO:0000256" key="2">
    <source>
        <dbReference type="ARBA" id="ARBA00012513"/>
    </source>
</evidence>
<feature type="domain" description="Protein kinase" evidence="12">
    <location>
        <begin position="429"/>
        <end position="715"/>
    </location>
</feature>
<dbReference type="CDD" id="cd14066">
    <property type="entry name" value="STKc_IRAK"/>
    <property type="match status" value="1"/>
</dbReference>
<keyword evidence="9 10" id="KW-0067">ATP-binding</keyword>
<organism evidence="14 15">
    <name type="scientific">Rubus argutus</name>
    <name type="common">Southern blackberry</name>
    <dbReference type="NCBI Taxonomy" id="59490"/>
    <lineage>
        <taxon>Eukaryota</taxon>
        <taxon>Viridiplantae</taxon>
        <taxon>Streptophyta</taxon>
        <taxon>Embryophyta</taxon>
        <taxon>Tracheophyta</taxon>
        <taxon>Spermatophyta</taxon>
        <taxon>Magnoliopsida</taxon>
        <taxon>eudicotyledons</taxon>
        <taxon>Gunneridae</taxon>
        <taxon>Pentapetalae</taxon>
        <taxon>rosids</taxon>
        <taxon>fabids</taxon>
        <taxon>Rosales</taxon>
        <taxon>Rosaceae</taxon>
        <taxon>Rosoideae</taxon>
        <taxon>Rosoideae incertae sedis</taxon>
        <taxon>Rubus</taxon>
    </lineage>
</organism>
<dbReference type="InterPro" id="IPR011009">
    <property type="entry name" value="Kinase-like_dom_sf"/>
</dbReference>
<dbReference type="GO" id="GO:0004674">
    <property type="term" value="F:protein serine/threonine kinase activity"/>
    <property type="evidence" value="ECO:0007669"/>
    <property type="project" value="UniProtKB-KW"/>
</dbReference>
<dbReference type="PANTHER" id="PTHR45621">
    <property type="entry name" value="OS01G0588500 PROTEIN-RELATED"/>
    <property type="match status" value="1"/>
</dbReference>
<dbReference type="GO" id="GO:0005886">
    <property type="term" value="C:plasma membrane"/>
    <property type="evidence" value="ECO:0007669"/>
    <property type="project" value="UniProtKB-SubCell"/>
</dbReference>